<dbReference type="CDD" id="cd07822">
    <property type="entry name" value="SRPBCC_4"/>
    <property type="match status" value="1"/>
</dbReference>
<dbReference type="Proteomes" id="UP001168552">
    <property type="component" value="Unassembled WGS sequence"/>
</dbReference>
<reference evidence="2" key="1">
    <citation type="submission" date="2023-06" db="EMBL/GenBank/DDBJ databases">
        <title>Cytophagales bacterium Strain LB-30, isolated from soil.</title>
        <authorList>
            <person name="Liu B."/>
        </authorList>
    </citation>
    <scope>NUCLEOTIDE SEQUENCE</scope>
    <source>
        <strain evidence="2">LB-30</strain>
    </source>
</reference>
<comment type="caution">
    <text evidence="2">The sequence shown here is derived from an EMBL/GenBank/DDBJ whole genome shotgun (WGS) entry which is preliminary data.</text>
</comment>
<organism evidence="2 3">
    <name type="scientific">Shiella aurantiaca</name>
    <dbReference type="NCBI Taxonomy" id="3058365"/>
    <lineage>
        <taxon>Bacteria</taxon>
        <taxon>Pseudomonadati</taxon>
        <taxon>Bacteroidota</taxon>
        <taxon>Cytophagia</taxon>
        <taxon>Cytophagales</taxon>
        <taxon>Shiellaceae</taxon>
        <taxon>Shiella</taxon>
    </lineage>
</organism>
<gene>
    <name evidence="2" type="ORF">QWY31_14435</name>
</gene>
<dbReference type="SUPFAM" id="SSF55961">
    <property type="entry name" value="Bet v1-like"/>
    <property type="match status" value="1"/>
</dbReference>
<feature type="chain" id="PRO_5046863546" evidence="1">
    <location>
        <begin position="22"/>
        <end position="196"/>
    </location>
</feature>
<dbReference type="Pfam" id="PF10604">
    <property type="entry name" value="Polyketide_cyc2"/>
    <property type="match status" value="1"/>
</dbReference>
<evidence type="ECO:0000256" key="1">
    <source>
        <dbReference type="SAM" id="SignalP"/>
    </source>
</evidence>
<dbReference type="RefSeq" id="WP_320005244.1">
    <property type="nucleotide sequence ID" value="NZ_JAUHJS010000008.1"/>
</dbReference>
<name>A0ABT8F8A1_9BACT</name>
<dbReference type="InterPro" id="IPR019587">
    <property type="entry name" value="Polyketide_cyclase/dehydratase"/>
</dbReference>
<accession>A0ABT8F8A1</accession>
<dbReference type="Gene3D" id="3.30.530.20">
    <property type="match status" value="1"/>
</dbReference>
<keyword evidence="1" id="KW-0732">Signal</keyword>
<dbReference type="InterPro" id="IPR023393">
    <property type="entry name" value="START-like_dom_sf"/>
</dbReference>
<evidence type="ECO:0000313" key="3">
    <source>
        <dbReference type="Proteomes" id="UP001168552"/>
    </source>
</evidence>
<keyword evidence="3" id="KW-1185">Reference proteome</keyword>
<proteinExistence type="predicted"/>
<protein>
    <submittedName>
        <fullName evidence="2">SRPBCC domain-containing protein</fullName>
    </submittedName>
</protein>
<dbReference type="EMBL" id="JAUHJS010000008">
    <property type="protein sequence ID" value="MDN4166705.1"/>
    <property type="molecule type" value="Genomic_DNA"/>
</dbReference>
<evidence type="ECO:0000313" key="2">
    <source>
        <dbReference type="EMBL" id="MDN4166705.1"/>
    </source>
</evidence>
<sequence>MTKRIFTSSILLLGLSASMLAQSNSTQSIKTKNYDPSTNLVVWPQEFNPEKAKCYVYNKIAIQAKPEVVWDILIDAKNWQTFYKGVESPVELLDTTANTLQSGLAFKMHTMGLQLVPVIKEFVPNERLAWEVRRGNLRAYHAWVIVPTEYGCRLITPESQNGFLTFLQKVFQPNKLLNLHEHWLEAIKERAENNQN</sequence>
<feature type="signal peptide" evidence="1">
    <location>
        <begin position="1"/>
        <end position="21"/>
    </location>
</feature>